<reference evidence="1" key="1">
    <citation type="submission" date="2020-05" db="EMBL/GenBank/DDBJ databases">
        <authorList>
            <person name="Chiriac C."/>
            <person name="Salcher M."/>
            <person name="Ghai R."/>
            <person name="Kavagutti S V."/>
        </authorList>
    </citation>
    <scope>NUCLEOTIDE SEQUENCE</scope>
</reference>
<organism evidence="1">
    <name type="scientific">uncultured Caudovirales phage</name>
    <dbReference type="NCBI Taxonomy" id="2100421"/>
    <lineage>
        <taxon>Viruses</taxon>
        <taxon>Duplodnaviria</taxon>
        <taxon>Heunggongvirae</taxon>
        <taxon>Uroviricota</taxon>
        <taxon>Caudoviricetes</taxon>
        <taxon>Peduoviridae</taxon>
        <taxon>Maltschvirus</taxon>
        <taxon>Maltschvirus maltsch</taxon>
    </lineage>
</organism>
<accession>A0A6J5STU8</accession>
<evidence type="ECO:0000313" key="1">
    <source>
        <dbReference type="EMBL" id="CAB4218992.1"/>
    </source>
</evidence>
<sequence>MATFEVDVDVSDILCELSDREKKTMYEELKEELEEEISVSIEDLFDNGTTYMEREIGQALAKLWESRNMLTNSQRARIIEMTTESFVE</sequence>
<name>A0A6J5STU8_9CAUD</name>
<proteinExistence type="predicted"/>
<gene>
    <name evidence="1" type="ORF">UFOVP1604_75</name>
</gene>
<dbReference type="EMBL" id="LR797474">
    <property type="protein sequence ID" value="CAB4218992.1"/>
    <property type="molecule type" value="Genomic_DNA"/>
</dbReference>
<protein>
    <submittedName>
        <fullName evidence="1">Uncharacterized protein</fullName>
    </submittedName>
</protein>